<dbReference type="InterPro" id="IPR002656">
    <property type="entry name" value="Acyl_transf_3_dom"/>
</dbReference>
<evidence type="ECO:0000256" key="1">
    <source>
        <dbReference type="SAM" id="Phobius"/>
    </source>
</evidence>
<gene>
    <name evidence="4" type="ORF">ROLI_039190</name>
</gene>
<organism evidence="4 5">
    <name type="scientific">Roseobacter fucihabitans</name>
    <dbReference type="NCBI Taxonomy" id="1537242"/>
    <lineage>
        <taxon>Bacteria</taxon>
        <taxon>Pseudomonadati</taxon>
        <taxon>Pseudomonadota</taxon>
        <taxon>Alphaproteobacteria</taxon>
        <taxon>Rhodobacterales</taxon>
        <taxon>Roseobacteraceae</taxon>
        <taxon>Roseobacter</taxon>
    </lineage>
</organism>
<keyword evidence="1" id="KW-0472">Membrane</keyword>
<keyword evidence="1" id="KW-1133">Transmembrane helix</keyword>
<feature type="transmembrane region" description="Helical" evidence="1">
    <location>
        <begin position="197"/>
        <end position="215"/>
    </location>
</feature>
<reference evidence="5" key="1">
    <citation type="submission" date="2024-01" db="EMBL/GenBank/DDBJ databases">
        <title>Roseobacter fucihabitans sp. nov., isolated from the brown alga Fucus spiralis.</title>
        <authorList>
            <person name="Hahnke S."/>
            <person name="Berger M."/>
            <person name="Schlingloff A."/>
            <person name="Athale I."/>
            <person name="Neumann-Schaal M."/>
            <person name="Adenaya A."/>
            <person name="Poehlein A."/>
            <person name="Daniel R."/>
            <person name="Pertersen J."/>
            <person name="Brinkhoff T."/>
        </authorList>
    </citation>
    <scope>NUCLEOTIDE SEQUENCE [LARGE SCALE GENOMIC DNA]</scope>
    <source>
        <strain evidence="5">B14</strain>
    </source>
</reference>
<dbReference type="InterPro" id="IPR043968">
    <property type="entry name" value="SGNH"/>
</dbReference>
<feature type="transmembrane region" description="Helical" evidence="1">
    <location>
        <begin position="378"/>
        <end position="396"/>
    </location>
</feature>
<dbReference type="Pfam" id="PF19040">
    <property type="entry name" value="SGNH"/>
    <property type="match status" value="1"/>
</dbReference>
<sequence length="707" mass="78746">MGNERICIEFHWLGLAQGRQVGGKPNSRLPLNLLPLSFVLKAKVLTYKPIMSKSMRYRPEIDGIRTLAIVPVVIYHLKIPFAGGYLLPGGFLGVDVFLVISGFLITQVILNELQDTGSFSIKNFYTRRARRIFPALILMILASMSAAFFLLSPTELPRFSLSALAAIGFVSNVFWFFSLGEYGAQSGLLQPFLHTWSLAIEEQFYLIFPLLLLLIKPTRRPALAFIIVIALTLGSLAAAEITTSFNQQLSFFSPVSRAWELLAGSIMAFALTFFPKVAQPGPRMVWLLPKIALFVLAVCMFTIDLAQWHHPGVITLPVVLATCAIIWCARPQETVTQLLSTRPFVFIGCLSYSIYLWHFAIFAFGRLSSVEKPGALDMLAWVSLTVAFSIAGYYLVEQRFRFAASARAFGLALTGSLAVIVAFVVIESTTDLLDKGRIGDLAVLYGGEFYDNEALRNQSWGILDRLAGEGESIGAWNAHEPSENERTRLWFDKPEATKVLIIGNSHSKDMFNALYLAYENSDALQVARFGMATQFPQEQREQLFTAPNFQNADVIMISTRYRAQSVERLLSSMIRDIKAQGKPVAIVGSTPEFASPGTLPFYDWYIRRQGKKTDLKTVNVLAYGSAVSRVSQIDRTVQQIADRNALTYLSRRTLVCPAGSKSCTLSTSQNEKTMYDQSHWTLEGALFFGRRAAEAGWSDRLRAAARL</sequence>
<feature type="transmembrane region" description="Helical" evidence="1">
    <location>
        <begin position="341"/>
        <end position="366"/>
    </location>
</feature>
<evidence type="ECO:0000313" key="5">
    <source>
        <dbReference type="Proteomes" id="UP001318682"/>
    </source>
</evidence>
<evidence type="ECO:0000259" key="2">
    <source>
        <dbReference type="Pfam" id="PF01757"/>
    </source>
</evidence>
<feature type="transmembrane region" description="Helical" evidence="1">
    <location>
        <begin position="261"/>
        <end position="278"/>
    </location>
</feature>
<dbReference type="Pfam" id="PF01757">
    <property type="entry name" value="Acyl_transf_3"/>
    <property type="match status" value="1"/>
</dbReference>
<proteinExistence type="predicted"/>
<evidence type="ECO:0000259" key="3">
    <source>
        <dbReference type="Pfam" id="PF19040"/>
    </source>
</evidence>
<keyword evidence="5" id="KW-1185">Reference proteome</keyword>
<protein>
    <recommendedName>
        <fullName evidence="6">Acyltransferase</fullName>
    </recommendedName>
</protein>
<feature type="transmembrane region" description="Helical" evidence="1">
    <location>
        <begin position="285"/>
        <end position="303"/>
    </location>
</feature>
<evidence type="ECO:0008006" key="6">
    <source>
        <dbReference type="Google" id="ProtNLM"/>
    </source>
</evidence>
<dbReference type="PANTHER" id="PTHR23028">
    <property type="entry name" value="ACETYLTRANSFERASE"/>
    <property type="match status" value="1"/>
</dbReference>
<feature type="transmembrane region" description="Helical" evidence="1">
    <location>
        <begin position="159"/>
        <end position="177"/>
    </location>
</feature>
<dbReference type="InterPro" id="IPR050879">
    <property type="entry name" value="Acyltransferase_3"/>
</dbReference>
<feature type="transmembrane region" description="Helical" evidence="1">
    <location>
        <begin position="408"/>
        <end position="426"/>
    </location>
</feature>
<evidence type="ECO:0000313" key="4">
    <source>
        <dbReference type="EMBL" id="WVX50819.1"/>
    </source>
</evidence>
<feature type="transmembrane region" description="Helical" evidence="1">
    <location>
        <begin position="309"/>
        <end position="329"/>
    </location>
</feature>
<keyword evidence="1" id="KW-0812">Transmembrane</keyword>
<dbReference type="Proteomes" id="UP001318682">
    <property type="component" value="Chromosome"/>
</dbReference>
<feature type="domain" description="Acyltransferase 3" evidence="2">
    <location>
        <begin position="59"/>
        <end position="390"/>
    </location>
</feature>
<name>A0ABZ2BXL7_9RHOB</name>
<feature type="transmembrane region" description="Helical" evidence="1">
    <location>
        <begin position="222"/>
        <end position="241"/>
    </location>
</feature>
<feature type="transmembrane region" description="Helical" evidence="1">
    <location>
        <begin position="132"/>
        <end position="152"/>
    </location>
</feature>
<feature type="transmembrane region" description="Helical" evidence="1">
    <location>
        <begin position="85"/>
        <end position="110"/>
    </location>
</feature>
<dbReference type="PANTHER" id="PTHR23028:SF53">
    <property type="entry name" value="ACYL_TRANSF_3 DOMAIN-CONTAINING PROTEIN"/>
    <property type="match status" value="1"/>
</dbReference>
<accession>A0ABZ2BXL7</accession>
<feature type="domain" description="SGNH" evidence="3">
    <location>
        <begin position="494"/>
        <end position="691"/>
    </location>
</feature>
<dbReference type="EMBL" id="CP143423">
    <property type="protein sequence ID" value="WVX50819.1"/>
    <property type="molecule type" value="Genomic_DNA"/>
</dbReference>